<keyword evidence="5" id="KW-0521">NADP</keyword>
<evidence type="ECO:0000256" key="1">
    <source>
        <dbReference type="ARBA" id="ARBA00001917"/>
    </source>
</evidence>
<protein>
    <recommendedName>
        <fullName evidence="8">Nitroreductase domain-containing protein</fullName>
    </recommendedName>
</protein>
<evidence type="ECO:0000256" key="6">
    <source>
        <dbReference type="ARBA" id="ARBA00023002"/>
    </source>
</evidence>
<dbReference type="PANTHER" id="PTHR43821:SF1">
    <property type="entry name" value="NAD(P)H NITROREDUCTASE YDJA-RELATED"/>
    <property type="match status" value="1"/>
</dbReference>
<keyword evidence="6" id="KW-0560">Oxidoreductase</keyword>
<evidence type="ECO:0000256" key="4">
    <source>
        <dbReference type="ARBA" id="ARBA00022643"/>
    </source>
</evidence>
<reference evidence="9" key="1">
    <citation type="submission" date="2018-05" db="EMBL/GenBank/DDBJ databases">
        <authorList>
            <person name="Lanie J.A."/>
            <person name="Ng W.-L."/>
            <person name="Kazmierczak K.M."/>
            <person name="Andrzejewski T.M."/>
            <person name="Davidsen T.M."/>
            <person name="Wayne K.J."/>
            <person name="Tettelin H."/>
            <person name="Glass J.I."/>
            <person name="Rusch D."/>
            <person name="Podicherti R."/>
            <person name="Tsui H.-C.T."/>
            <person name="Winkler M.E."/>
        </authorList>
    </citation>
    <scope>NUCLEOTIDE SEQUENCE</scope>
</reference>
<sequence>MKNSATIDLLLARRSVIAQNLVPPGPDKTELQTILQAGLRVPDHGVTQPWRIQIISKKGQKTLGELLLKIFRRENPDANDTLQKLERERPQRSPTLLVVTSHPNPDRYVKIPHIEQLMSAGAVCQNLLIAANALGYSAQWVTGWPAYHGEVRQVLGHSLDTEVVGFIHIGTAKEIPKERARPKMESIVSEWDGTN</sequence>
<name>A0A382MTG5_9ZZZZ</name>
<organism evidence="9">
    <name type="scientific">marine metagenome</name>
    <dbReference type="NCBI Taxonomy" id="408172"/>
    <lineage>
        <taxon>unclassified sequences</taxon>
        <taxon>metagenomes</taxon>
        <taxon>ecological metagenomes</taxon>
    </lineage>
</organism>
<dbReference type="InterPro" id="IPR052530">
    <property type="entry name" value="NAD(P)H_nitroreductase"/>
</dbReference>
<accession>A0A382MTG5</accession>
<evidence type="ECO:0000256" key="3">
    <source>
        <dbReference type="ARBA" id="ARBA00022630"/>
    </source>
</evidence>
<evidence type="ECO:0000256" key="5">
    <source>
        <dbReference type="ARBA" id="ARBA00022857"/>
    </source>
</evidence>
<keyword evidence="4" id="KW-0288">FMN</keyword>
<gene>
    <name evidence="9" type="ORF">METZ01_LOCUS303485</name>
</gene>
<keyword evidence="7" id="KW-0520">NAD</keyword>
<dbReference type="AlphaFoldDB" id="A0A382MTG5"/>
<dbReference type="InterPro" id="IPR000415">
    <property type="entry name" value="Nitroreductase-like"/>
</dbReference>
<dbReference type="InterPro" id="IPR029479">
    <property type="entry name" value="Nitroreductase"/>
</dbReference>
<comment type="similarity">
    <text evidence="2">Belongs to the nitroreductase family.</text>
</comment>
<dbReference type="GO" id="GO:0016491">
    <property type="term" value="F:oxidoreductase activity"/>
    <property type="evidence" value="ECO:0007669"/>
    <property type="project" value="UniProtKB-KW"/>
</dbReference>
<dbReference type="Pfam" id="PF00881">
    <property type="entry name" value="Nitroreductase"/>
    <property type="match status" value="1"/>
</dbReference>
<evidence type="ECO:0000256" key="7">
    <source>
        <dbReference type="ARBA" id="ARBA00023027"/>
    </source>
</evidence>
<dbReference type="PANTHER" id="PTHR43821">
    <property type="entry name" value="NAD(P)H NITROREDUCTASE YDJA-RELATED"/>
    <property type="match status" value="1"/>
</dbReference>
<dbReference type="InterPro" id="IPR026021">
    <property type="entry name" value="YdjA-like"/>
</dbReference>
<feature type="domain" description="Nitroreductase" evidence="8">
    <location>
        <begin position="12"/>
        <end position="170"/>
    </location>
</feature>
<dbReference type="EMBL" id="UINC01094952">
    <property type="protein sequence ID" value="SVC50631.1"/>
    <property type="molecule type" value="Genomic_DNA"/>
</dbReference>
<evidence type="ECO:0000313" key="9">
    <source>
        <dbReference type="EMBL" id="SVC50631.1"/>
    </source>
</evidence>
<dbReference type="Gene3D" id="3.40.109.10">
    <property type="entry name" value="NADH Oxidase"/>
    <property type="match status" value="1"/>
</dbReference>
<comment type="cofactor">
    <cofactor evidence="1">
        <name>FMN</name>
        <dbReference type="ChEBI" id="CHEBI:58210"/>
    </cofactor>
</comment>
<evidence type="ECO:0000256" key="2">
    <source>
        <dbReference type="ARBA" id="ARBA00007118"/>
    </source>
</evidence>
<dbReference type="PIRSF" id="PIRSF000232">
    <property type="entry name" value="YdjA"/>
    <property type="match status" value="1"/>
</dbReference>
<proteinExistence type="inferred from homology"/>
<keyword evidence="3" id="KW-0285">Flavoprotein</keyword>
<evidence type="ECO:0000259" key="8">
    <source>
        <dbReference type="Pfam" id="PF00881"/>
    </source>
</evidence>
<dbReference type="SUPFAM" id="SSF55469">
    <property type="entry name" value="FMN-dependent nitroreductase-like"/>
    <property type="match status" value="1"/>
</dbReference>
<dbReference type="CDD" id="cd02135">
    <property type="entry name" value="YdjA-like"/>
    <property type="match status" value="1"/>
</dbReference>